<dbReference type="AlphaFoldDB" id="A0A3S5BWC8"/>
<dbReference type="EMBL" id="LR134523">
    <property type="protein sequence ID" value="VEJ35850.1"/>
    <property type="molecule type" value="Genomic_DNA"/>
</dbReference>
<dbReference type="NCBIfam" id="TIGR01909">
    <property type="entry name" value="C_GCAxxG_C_C"/>
    <property type="match status" value="1"/>
</dbReference>
<accession>A0A3S5BWC8</accession>
<reference evidence="1 2" key="1">
    <citation type="submission" date="2018-12" db="EMBL/GenBank/DDBJ databases">
        <authorList>
            <consortium name="Pathogen Informatics"/>
        </authorList>
    </citation>
    <scope>NUCLEOTIDE SEQUENCE [LARGE SCALE GENOMIC DNA]</scope>
    <source>
        <strain evidence="1 2">NCTC13079</strain>
    </source>
</reference>
<protein>
    <submittedName>
        <fullName evidence="1">C_GCAxxG_C_C family protein</fullName>
    </submittedName>
</protein>
<gene>
    <name evidence="1" type="ORF">NCTC13079_01034</name>
</gene>
<dbReference type="InterPro" id="IPR010181">
    <property type="entry name" value="CGCAxxGCC_motif"/>
</dbReference>
<keyword evidence="2" id="KW-1185">Reference proteome</keyword>
<dbReference type="OrthoDB" id="9791535at2"/>
<dbReference type="RefSeq" id="WP_126465604.1">
    <property type="nucleotide sequence ID" value="NZ_JAUSWF010000003.1"/>
</dbReference>
<dbReference type="Pfam" id="PF09719">
    <property type="entry name" value="C_GCAxxG_C_C"/>
    <property type="match status" value="1"/>
</dbReference>
<evidence type="ECO:0000313" key="2">
    <source>
        <dbReference type="Proteomes" id="UP000269544"/>
    </source>
</evidence>
<name>A0A3S5BWC8_9FIRM</name>
<sequence>MHPYVESELQKGKNCAQIVLGRFSETYGLDRETALRIASPFGSGRFQGDTCGCIAGGTLVLGLAFGTKDDAFQAKKQLEFERRFADRCGATVCRDLLGHDLSQDVALEAAMADGSIQRICPGCMSAAIEILEEML</sequence>
<proteinExistence type="predicted"/>
<evidence type="ECO:0000313" key="1">
    <source>
        <dbReference type="EMBL" id="VEJ35850.1"/>
    </source>
</evidence>
<organism evidence="1 2">
    <name type="scientific">Aedoeadaptatus ivorii</name>
    <dbReference type="NCBI Taxonomy" id="54006"/>
    <lineage>
        <taxon>Bacteria</taxon>
        <taxon>Bacillati</taxon>
        <taxon>Bacillota</taxon>
        <taxon>Tissierellia</taxon>
        <taxon>Tissierellales</taxon>
        <taxon>Peptoniphilaceae</taxon>
        <taxon>Aedoeadaptatus</taxon>
    </lineage>
</organism>
<dbReference type="Proteomes" id="UP000269544">
    <property type="component" value="Chromosome"/>
</dbReference>
<dbReference type="KEGG" id="piv:NCTC13079_01034"/>